<proteinExistence type="predicted"/>
<name>A0ABW7AND0_9ACTN</name>
<dbReference type="EMBL" id="JBICRM010000031">
    <property type="protein sequence ID" value="MFG1708897.1"/>
    <property type="molecule type" value="Genomic_DNA"/>
</dbReference>
<gene>
    <name evidence="2" type="ORF">ACFLIM_37435</name>
</gene>
<dbReference type="InterPro" id="IPR014756">
    <property type="entry name" value="Ig_E-set"/>
</dbReference>
<dbReference type="Gene3D" id="3.90.420.10">
    <property type="entry name" value="Oxidoreductase, molybdopterin-binding domain"/>
    <property type="match status" value="1"/>
</dbReference>
<dbReference type="PANTHER" id="PTHR19372:SF7">
    <property type="entry name" value="SULFITE OXIDASE, MITOCHONDRIAL"/>
    <property type="match status" value="1"/>
</dbReference>
<keyword evidence="3" id="KW-1185">Reference proteome</keyword>
<dbReference type="SUPFAM" id="SSF81296">
    <property type="entry name" value="E set domains"/>
    <property type="match status" value="1"/>
</dbReference>
<dbReference type="InterPro" id="IPR008335">
    <property type="entry name" value="Mopterin_OxRdtase_euk"/>
</dbReference>
<accession>A0ABW7AND0</accession>
<dbReference type="CDD" id="cd02110">
    <property type="entry name" value="SO_family_Moco_dimer"/>
    <property type="match status" value="1"/>
</dbReference>
<evidence type="ECO:0000313" key="2">
    <source>
        <dbReference type="EMBL" id="MFG1708897.1"/>
    </source>
</evidence>
<dbReference type="RefSeq" id="WP_393173134.1">
    <property type="nucleotide sequence ID" value="NZ_JBICRM010000031.1"/>
</dbReference>
<dbReference type="PRINTS" id="PR00407">
    <property type="entry name" value="EUMOPTERIN"/>
</dbReference>
<evidence type="ECO:0000259" key="1">
    <source>
        <dbReference type="Pfam" id="PF00174"/>
    </source>
</evidence>
<reference evidence="2 3" key="1">
    <citation type="submission" date="2024-10" db="EMBL/GenBank/DDBJ databases">
        <authorList>
            <person name="Topkara A.R."/>
            <person name="Saygin H."/>
        </authorList>
    </citation>
    <scope>NUCLEOTIDE SEQUENCE [LARGE SCALE GENOMIC DNA]</scope>
    <source>
        <strain evidence="2 3">M3C6</strain>
    </source>
</reference>
<dbReference type="SUPFAM" id="SSF56524">
    <property type="entry name" value="Oxidoreductase molybdopterin-binding domain"/>
    <property type="match status" value="1"/>
</dbReference>
<evidence type="ECO:0000313" key="3">
    <source>
        <dbReference type="Proteomes" id="UP001603978"/>
    </source>
</evidence>
<dbReference type="InterPro" id="IPR000572">
    <property type="entry name" value="OxRdtase_Mopterin-bd_dom"/>
</dbReference>
<feature type="domain" description="Oxidoreductase molybdopterin-binding" evidence="1">
    <location>
        <begin position="57"/>
        <end position="227"/>
    </location>
</feature>
<dbReference type="Gene3D" id="2.60.40.650">
    <property type="match status" value="1"/>
</dbReference>
<comment type="caution">
    <text evidence="2">The sequence shown here is derived from an EMBL/GenBank/DDBJ whole genome shotgun (WGS) entry which is preliminary data.</text>
</comment>
<dbReference type="PANTHER" id="PTHR19372">
    <property type="entry name" value="SULFITE REDUCTASE"/>
    <property type="match status" value="1"/>
</dbReference>
<sequence length="361" mass="40068">MSRDLEGAATAVRERKVVKPTPAELMEDTGTGLDYGVRPDRMPGYLTPIDRFFLRSHAPTPRLDAATWSLRIEGDGVRDPVTYTYADLWDHFPLVSVIRTIECAGNRRRLFGEAYGRTFAGTQWGRGAIGTAEWTGVRLRDLLEPAGITSGALEVMPEALDQIRARRPMPLAKALADDTLLALVMNGETLPPDHGYPARVVVSGWLGAASIKWVGRVEVSEQPLRVPWNTEDYVLIGPDHPARPTPITTIPVASLVELPWPARLRAAPQVIRGRAFAGENTVTAVEYRIDEGPWRAASLAPPQLPAAWIRWQFAWDPRPGDHIIQVRATDDQGRTQPDTVPWNDLGYLYHPVLSHPVRVEP</sequence>
<dbReference type="Pfam" id="PF00174">
    <property type="entry name" value="Oxidored_molyb"/>
    <property type="match status" value="1"/>
</dbReference>
<organism evidence="2 3">
    <name type="scientific">Nonomuraea marmarensis</name>
    <dbReference type="NCBI Taxonomy" id="3351344"/>
    <lineage>
        <taxon>Bacteria</taxon>
        <taxon>Bacillati</taxon>
        <taxon>Actinomycetota</taxon>
        <taxon>Actinomycetes</taxon>
        <taxon>Streptosporangiales</taxon>
        <taxon>Streptosporangiaceae</taxon>
        <taxon>Nonomuraea</taxon>
    </lineage>
</organism>
<dbReference type="InterPro" id="IPR036374">
    <property type="entry name" value="OxRdtase_Mopterin-bd_sf"/>
</dbReference>
<protein>
    <submittedName>
        <fullName evidence="2">Sulfite oxidase</fullName>
    </submittedName>
</protein>
<dbReference type="Proteomes" id="UP001603978">
    <property type="component" value="Unassembled WGS sequence"/>
</dbReference>